<name>A0A381NS38_9ZZZZ</name>
<dbReference type="EMBL" id="UINC01000555">
    <property type="protein sequence ID" value="SUZ57402.1"/>
    <property type="molecule type" value="Genomic_DNA"/>
</dbReference>
<gene>
    <name evidence="2" type="ORF">METZ01_LOCUS10256</name>
</gene>
<dbReference type="GO" id="GO:0015562">
    <property type="term" value="F:efflux transmembrane transporter activity"/>
    <property type="evidence" value="ECO:0007669"/>
    <property type="project" value="TreeGrafter"/>
</dbReference>
<dbReference type="GO" id="GO:1990281">
    <property type="term" value="C:efflux pump complex"/>
    <property type="evidence" value="ECO:0007669"/>
    <property type="project" value="TreeGrafter"/>
</dbReference>
<evidence type="ECO:0000313" key="2">
    <source>
        <dbReference type="EMBL" id="SUZ57402.1"/>
    </source>
</evidence>
<proteinExistence type="predicted"/>
<dbReference type="PANTHER" id="PTHR30469">
    <property type="entry name" value="MULTIDRUG RESISTANCE PROTEIN MDTA"/>
    <property type="match status" value="1"/>
</dbReference>
<evidence type="ECO:0008006" key="3">
    <source>
        <dbReference type="Google" id="ProtNLM"/>
    </source>
</evidence>
<dbReference type="PANTHER" id="PTHR30469:SF12">
    <property type="entry name" value="MULTIDRUG RESISTANCE PROTEIN MDTA"/>
    <property type="match status" value="1"/>
</dbReference>
<dbReference type="Gene3D" id="1.10.287.470">
    <property type="entry name" value="Helix hairpin bin"/>
    <property type="match status" value="1"/>
</dbReference>
<accession>A0A381NS38</accession>
<dbReference type="AlphaFoldDB" id="A0A381NS38"/>
<keyword evidence="1" id="KW-1133">Transmembrane helix</keyword>
<sequence>VDGEKKRGFSVAGVLQIAGISAFVLVLIFVALTMRDVSSPSPVADEYSDEGELPIVGIFAPEPMARDVIVEATGTINVRNYIELIPEVSGRIVMVSRALRAGGSFAAGEVLIGIDESDFRLALDQANAEVVGAASNLLLQQTEGEVASRNYALLHPGEPVPALVAREPQIGQAQAQLMSAEARASAAKLDLSRTQMTMPFAGKVTSSVAEVGQMLSRGQSFGRVFALDSLEVTVPLGQDELQNLLPVEGREAFVYVGRGVTKDAIGYSAMVERVAAELDERTRFSKLYLRFKGNPNVSPGTFIDVKVIGPTVNESFEIPEAAEQGGGSIWIVIGNKLASVSPVIRSRSMNGLLVDAFDYGQGIVVGVVPSAYMGMRVRAVTVESPDE</sequence>
<feature type="non-terminal residue" evidence="2">
    <location>
        <position position="1"/>
    </location>
</feature>
<dbReference type="Gene3D" id="2.40.50.100">
    <property type="match status" value="1"/>
</dbReference>
<evidence type="ECO:0000256" key="1">
    <source>
        <dbReference type="SAM" id="Phobius"/>
    </source>
</evidence>
<keyword evidence="1" id="KW-0472">Membrane</keyword>
<protein>
    <recommendedName>
        <fullName evidence="3">RND efflux pump membrane fusion protein barrel-sandwich domain-containing protein</fullName>
    </recommendedName>
</protein>
<dbReference type="SUPFAM" id="SSF111369">
    <property type="entry name" value="HlyD-like secretion proteins"/>
    <property type="match status" value="1"/>
</dbReference>
<reference evidence="2" key="1">
    <citation type="submission" date="2018-05" db="EMBL/GenBank/DDBJ databases">
        <authorList>
            <person name="Lanie J.A."/>
            <person name="Ng W.-L."/>
            <person name="Kazmierczak K.M."/>
            <person name="Andrzejewski T.M."/>
            <person name="Davidsen T.M."/>
            <person name="Wayne K.J."/>
            <person name="Tettelin H."/>
            <person name="Glass J.I."/>
            <person name="Rusch D."/>
            <person name="Podicherti R."/>
            <person name="Tsui H.-C.T."/>
            <person name="Winkler M.E."/>
        </authorList>
    </citation>
    <scope>NUCLEOTIDE SEQUENCE</scope>
</reference>
<dbReference type="Gene3D" id="2.40.30.170">
    <property type="match status" value="1"/>
</dbReference>
<organism evidence="2">
    <name type="scientific">marine metagenome</name>
    <dbReference type="NCBI Taxonomy" id="408172"/>
    <lineage>
        <taxon>unclassified sequences</taxon>
        <taxon>metagenomes</taxon>
        <taxon>ecological metagenomes</taxon>
    </lineage>
</organism>
<keyword evidence="1" id="KW-0812">Transmembrane</keyword>
<feature type="transmembrane region" description="Helical" evidence="1">
    <location>
        <begin position="12"/>
        <end position="32"/>
    </location>
</feature>